<organism evidence="1 2">
    <name type="scientific">Citrullus colocynthis</name>
    <name type="common">colocynth</name>
    <dbReference type="NCBI Taxonomy" id="252529"/>
    <lineage>
        <taxon>Eukaryota</taxon>
        <taxon>Viridiplantae</taxon>
        <taxon>Streptophyta</taxon>
        <taxon>Embryophyta</taxon>
        <taxon>Tracheophyta</taxon>
        <taxon>Spermatophyta</taxon>
        <taxon>Magnoliopsida</taxon>
        <taxon>eudicotyledons</taxon>
        <taxon>Gunneridae</taxon>
        <taxon>Pentapetalae</taxon>
        <taxon>rosids</taxon>
        <taxon>fabids</taxon>
        <taxon>Cucurbitales</taxon>
        <taxon>Cucurbitaceae</taxon>
        <taxon>Benincaseae</taxon>
        <taxon>Citrullus</taxon>
    </lineage>
</organism>
<proteinExistence type="predicted"/>
<evidence type="ECO:0000313" key="1">
    <source>
        <dbReference type="EMBL" id="CAK9315983.1"/>
    </source>
</evidence>
<gene>
    <name evidence="1" type="ORF">CITCOLO1_LOCUS7829</name>
</gene>
<reference evidence="1 2" key="1">
    <citation type="submission" date="2024-03" db="EMBL/GenBank/DDBJ databases">
        <authorList>
            <person name="Gkanogiannis A."/>
            <person name="Becerra Lopez-Lavalle L."/>
        </authorList>
    </citation>
    <scope>NUCLEOTIDE SEQUENCE [LARGE SCALE GENOMIC DNA]</scope>
</reference>
<accession>A0ABP0YAI8</accession>
<sequence>MEIVVLYLLFIGTEKHALNFKILFISTWPDNTTQDREADVAEWDFQFPINNNNQYKKKRKENNFGSLKISYKAAWRFIAQRMSVEGRVIKLGEQIFAIFEVISLLYVLNAVRFGAL</sequence>
<dbReference type="EMBL" id="OZ021736">
    <property type="protein sequence ID" value="CAK9315983.1"/>
    <property type="molecule type" value="Genomic_DNA"/>
</dbReference>
<evidence type="ECO:0000313" key="2">
    <source>
        <dbReference type="Proteomes" id="UP001642487"/>
    </source>
</evidence>
<name>A0ABP0YAI8_9ROSI</name>
<keyword evidence="2" id="KW-1185">Reference proteome</keyword>
<dbReference type="Proteomes" id="UP001642487">
    <property type="component" value="Chromosome 2"/>
</dbReference>
<protein>
    <submittedName>
        <fullName evidence="1">Uncharacterized protein</fullName>
    </submittedName>
</protein>